<dbReference type="FunFam" id="1.10.150.20:FF:000041">
    <property type="entry name" value="DNA-directed RNA polymerase"/>
    <property type="match status" value="1"/>
</dbReference>
<protein>
    <recommendedName>
        <fullName evidence="11">DNA-directed RNA polymerase</fullName>
        <ecNumber evidence="11">2.7.7.6</ecNumber>
    </recommendedName>
</protein>
<feature type="domain" description="DNA-directed RNA polymerase N-terminal" evidence="14">
    <location>
        <begin position="339"/>
        <end position="659"/>
    </location>
</feature>
<dbReference type="Gene3D" id="1.10.287.260">
    <property type="match status" value="1"/>
</dbReference>
<dbReference type="EC" id="2.7.7.6" evidence="11"/>
<dbReference type="InterPro" id="IPR043502">
    <property type="entry name" value="DNA/RNA_pol_sf"/>
</dbReference>
<comment type="subcellular location">
    <subcellularLocation>
        <location evidence="2">Mitochondrion</location>
    </subcellularLocation>
</comment>
<dbReference type="OrthoDB" id="276422at2759"/>
<evidence type="ECO:0000256" key="5">
    <source>
        <dbReference type="ARBA" id="ARBA00022679"/>
    </source>
</evidence>
<dbReference type="SMART" id="SM01311">
    <property type="entry name" value="RPOL_N"/>
    <property type="match status" value="1"/>
</dbReference>
<evidence type="ECO:0000256" key="13">
    <source>
        <dbReference type="SAM" id="MobiDB-lite"/>
    </source>
</evidence>
<dbReference type="GeneID" id="81409579"/>
<dbReference type="PROSITE" id="PS00900">
    <property type="entry name" value="RNA_POL_PHAGE_1"/>
    <property type="match status" value="1"/>
</dbReference>
<evidence type="ECO:0000256" key="9">
    <source>
        <dbReference type="ARBA" id="ARBA00023163"/>
    </source>
</evidence>
<dbReference type="Gene3D" id="1.10.1320.10">
    <property type="entry name" value="DNA-directed RNA polymerase, N-terminal domain"/>
    <property type="match status" value="1"/>
</dbReference>
<dbReference type="PROSITE" id="PS00489">
    <property type="entry name" value="RNA_POL_PHAGE_2"/>
    <property type="match status" value="1"/>
</dbReference>
<evidence type="ECO:0000313" key="15">
    <source>
        <dbReference type="EMBL" id="KAJ5120277.1"/>
    </source>
</evidence>
<reference evidence="15" key="1">
    <citation type="submission" date="2022-11" db="EMBL/GenBank/DDBJ databases">
        <authorList>
            <person name="Petersen C."/>
        </authorList>
    </citation>
    <scope>NUCLEOTIDE SEQUENCE</scope>
    <source>
        <strain evidence="15">IBT 22155</strain>
    </source>
</reference>
<evidence type="ECO:0000256" key="11">
    <source>
        <dbReference type="RuleBase" id="RU003805"/>
    </source>
</evidence>
<dbReference type="GO" id="GO:0003899">
    <property type="term" value="F:DNA-directed RNA polymerase activity"/>
    <property type="evidence" value="ECO:0007669"/>
    <property type="project" value="UniProtKB-EC"/>
</dbReference>
<keyword evidence="9 11" id="KW-0804">Transcription</keyword>
<dbReference type="Pfam" id="PF14700">
    <property type="entry name" value="RPOL_N"/>
    <property type="match status" value="1"/>
</dbReference>
<dbReference type="InterPro" id="IPR046950">
    <property type="entry name" value="DNA-dir_Rpol_C_phage-type"/>
</dbReference>
<dbReference type="InterPro" id="IPR037159">
    <property type="entry name" value="RNA_POL_N_sf"/>
</dbReference>
<dbReference type="GO" id="GO:0006390">
    <property type="term" value="P:mitochondrial transcription"/>
    <property type="evidence" value="ECO:0007669"/>
    <property type="project" value="TreeGrafter"/>
</dbReference>
<dbReference type="Gene3D" id="1.10.287.280">
    <property type="match status" value="1"/>
</dbReference>
<dbReference type="InterPro" id="IPR002092">
    <property type="entry name" value="DNA-dir_Rpol_phage-type"/>
</dbReference>
<comment type="caution">
    <text evidence="15">The sequence shown here is derived from an EMBL/GenBank/DDBJ whole genome shotgun (WGS) entry which is preliminary data.</text>
</comment>
<keyword evidence="8" id="KW-0496">Mitochondrion</keyword>
<accession>A0A9W9KUC5</accession>
<evidence type="ECO:0000256" key="4">
    <source>
        <dbReference type="ARBA" id="ARBA00022478"/>
    </source>
</evidence>
<keyword evidence="6 11" id="KW-0548">Nucleotidyltransferase</keyword>
<feature type="coiled-coil region" evidence="12">
    <location>
        <begin position="325"/>
        <end position="359"/>
    </location>
</feature>
<gene>
    <name evidence="15" type="ORF">N7515_009665</name>
</gene>
<keyword evidence="12" id="KW-0175">Coiled coil</keyword>
<dbReference type="GO" id="GO:0001018">
    <property type="term" value="F:mitochondrial promoter sequence-specific DNA binding"/>
    <property type="evidence" value="ECO:0007669"/>
    <property type="project" value="TreeGrafter"/>
</dbReference>
<dbReference type="FunFam" id="1.10.287.280:FF:000001">
    <property type="entry name" value="DNA-directed RNA polymerase"/>
    <property type="match status" value="1"/>
</dbReference>
<reference evidence="15" key="2">
    <citation type="journal article" date="2023" name="IMA Fungus">
        <title>Comparative genomic study of the Penicillium genus elucidates a diverse pangenome and 15 lateral gene transfer events.</title>
        <authorList>
            <person name="Petersen C."/>
            <person name="Sorensen T."/>
            <person name="Nielsen M.R."/>
            <person name="Sondergaard T.E."/>
            <person name="Sorensen J.L."/>
            <person name="Fitzpatrick D.A."/>
            <person name="Frisvad J.C."/>
            <person name="Nielsen K.L."/>
        </authorList>
    </citation>
    <scope>NUCLEOTIDE SEQUENCE</scope>
    <source>
        <strain evidence="15">IBT 22155</strain>
    </source>
</reference>
<evidence type="ECO:0000256" key="7">
    <source>
        <dbReference type="ARBA" id="ARBA00022946"/>
    </source>
</evidence>
<comment type="function">
    <text evidence="1 11">DNA-dependent RNA polymerase catalyzes the transcription of DNA into RNA using the four ribonucleoside triphosphates as substrates.</text>
</comment>
<dbReference type="InterPro" id="IPR024075">
    <property type="entry name" value="DNA-dir_RNA_pol_helix_hairp_sf"/>
</dbReference>
<dbReference type="PANTHER" id="PTHR10102:SF0">
    <property type="entry name" value="DNA-DIRECTED RNA POLYMERASE, MITOCHONDRIAL"/>
    <property type="match status" value="1"/>
</dbReference>
<keyword evidence="16" id="KW-1185">Reference proteome</keyword>
<sequence length="1383" mass="155601">MLSRVARQNNGLLHLRKAQAFRSTVHLSIARFNSCSSNRTPLLSVSSTSVHDRPHKLSPQSERHLATAAEHSSIDFDDHSPELSDSFMYMPFESFDASSLVVLDTTPLSQSKIFRRRHGIGGDEREMRANLEVSLKVGHFERAASLINRLGHYHPPGSQEYLAMHNRYLKTMVSHMILNRDHSMVLPLQKWVEVDMPAGGVTPDAITFAIMIRMSLRMLHGAKRDRTVRRYWELAQIAHVEEELVGIEILEDADVGELSKICSSDSLNLVSKYMEFPDSTEATAPAIDDVPEVQAADVHGSGLKSLRDSLSLFSGNAEVQLPPDFQGTEEEKTKLLAELRQKRLEADSLSSALERWRAETAKKQKSGLTASTDSNKISSIMSQWHTDLVARIKKELELVQDALNRPVLSTEQRDRCEYGVFLRALDAERLAAVAIMSVMACFSREGMDKGLRLSNIASVIGREVQDEVIADDYLKKAKAIDPKRVSALKTVLANRKDKDGRMRWKKLVEQVTASTESVVWGSRAQVRVGGVLMGMLHESAKVPVWTKDPATDKKTCTLQPAFQHAYQIHFGRRAGLVHLHPHLVKVVAKEPPAELLARHLPMVCKPKPWTGPRQGGYTIYESNLVRTTPGELLQPAYIKAVMQEDGLKEIRAGLDVLGGTGWKINQQVFDVMLEAWNDGGAVAKIAPLEPDLPVPAPLDRDADHQTQREWHQKMREIENIRSGYHSVRCFQNFQLEVARAFRKEVFYLPHNMDFRGRAYPLPPYLNQMGADNARGLLLFDKGKALGAAGLRWLKIQIANLYGFDKASMSEREQFTMDHLDEIIDSANTGLHGRRWWLQAEDPWQLLAACCELRNAMQLPDPTEYISHLPIHQDGSCNGLQHYAALGGDKVGAQQVNLEPSDRPSDVYTGVCDFVKEAIARDAAKGDPLAKLLDGRLTRKIVKQTVMTNVYGVTFLGAMRQVKRQLIDYMPELDIRQRNQASHYISQQIFGALGTMFNGAHEIQYWLGDSAHRITQSLTPEQIEELTQNAMDLKQNAKRRNEGGTTTTSDPEKSFRSTVIWTTPLGLPVVQPYRTRKSRRVHTSLQDISIVDPSADDVVTQRKQLQAFPPNFIHSLDATHMILSANACHEAGLTFSAVHDSFWTHAADVDRMNHILRDAFVRMHSDDIIGRLGAEFKVRYGRNLFLARVSRTTEFGRKIHAYRSKHRLTRLQELVNEHRRQTLLASEDPEDQAAGRAMVTAGSIFEELGGTSEDLTAFKTMGRNAIGHVPEDVSALERSVVSDTMDVNDPAIQSLVGDLEMFDGKPISKSELQDCTVDDSPDEVLGQIDEPEEVDPVQQGKSPRKYKSKRENTTWLWMPLTFRPVPKKGDWDLTRIRDSKYFFS</sequence>
<evidence type="ECO:0000256" key="8">
    <source>
        <dbReference type="ARBA" id="ARBA00023128"/>
    </source>
</evidence>
<dbReference type="InterPro" id="IPR029262">
    <property type="entry name" value="RPOL_N"/>
</dbReference>
<proteinExistence type="inferred from homology"/>
<dbReference type="Pfam" id="PF00940">
    <property type="entry name" value="RNA_pol"/>
    <property type="match status" value="1"/>
</dbReference>
<evidence type="ECO:0000256" key="6">
    <source>
        <dbReference type="ARBA" id="ARBA00022695"/>
    </source>
</evidence>
<dbReference type="Gene3D" id="1.10.150.20">
    <property type="entry name" value="5' to 3' exonuclease, C-terminal subdomain"/>
    <property type="match status" value="1"/>
</dbReference>
<evidence type="ECO:0000256" key="1">
    <source>
        <dbReference type="ARBA" id="ARBA00004026"/>
    </source>
</evidence>
<evidence type="ECO:0000256" key="12">
    <source>
        <dbReference type="SAM" id="Coils"/>
    </source>
</evidence>
<keyword evidence="5 11" id="KW-0808">Transferase</keyword>
<dbReference type="Proteomes" id="UP001149079">
    <property type="component" value="Unassembled WGS sequence"/>
</dbReference>
<evidence type="ECO:0000256" key="10">
    <source>
        <dbReference type="ARBA" id="ARBA00048552"/>
    </source>
</evidence>
<name>A0A9W9KUC5_9EURO</name>
<dbReference type="SUPFAM" id="SSF56672">
    <property type="entry name" value="DNA/RNA polymerases"/>
    <property type="match status" value="1"/>
</dbReference>
<feature type="region of interest" description="Disordered" evidence="13">
    <location>
        <begin position="1310"/>
        <end position="1348"/>
    </location>
</feature>
<keyword evidence="7" id="KW-0809">Transit peptide</keyword>
<evidence type="ECO:0000259" key="14">
    <source>
        <dbReference type="SMART" id="SM01311"/>
    </source>
</evidence>
<dbReference type="RefSeq" id="XP_056516781.1">
    <property type="nucleotide sequence ID" value="XM_056670408.1"/>
</dbReference>
<dbReference type="EMBL" id="JAPQKL010000008">
    <property type="protein sequence ID" value="KAJ5120277.1"/>
    <property type="molecule type" value="Genomic_DNA"/>
</dbReference>
<evidence type="ECO:0000256" key="2">
    <source>
        <dbReference type="ARBA" id="ARBA00004173"/>
    </source>
</evidence>
<feature type="region of interest" description="Disordered" evidence="13">
    <location>
        <begin position="43"/>
        <end position="63"/>
    </location>
</feature>
<comment type="catalytic activity">
    <reaction evidence="10 11">
        <text>RNA(n) + a ribonucleoside 5'-triphosphate = RNA(n+1) + diphosphate</text>
        <dbReference type="Rhea" id="RHEA:21248"/>
        <dbReference type="Rhea" id="RHEA-COMP:14527"/>
        <dbReference type="Rhea" id="RHEA-COMP:17342"/>
        <dbReference type="ChEBI" id="CHEBI:33019"/>
        <dbReference type="ChEBI" id="CHEBI:61557"/>
        <dbReference type="ChEBI" id="CHEBI:140395"/>
        <dbReference type="EC" id="2.7.7.6"/>
    </reaction>
</comment>
<evidence type="ECO:0000313" key="16">
    <source>
        <dbReference type="Proteomes" id="UP001149079"/>
    </source>
</evidence>
<organism evidence="15 16">
    <name type="scientific">Penicillium bovifimosum</name>
    <dbReference type="NCBI Taxonomy" id="126998"/>
    <lineage>
        <taxon>Eukaryota</taxon>
        <taxon>Fungi</taxon>
        <taxon>Dikarya</taxon>
        <taxon>Ascomycota</taxon>
        <taxon>Pezizomycotina</taxon>
        <taxon>Eurotiomycetes</taxon>
        <taxon>Eurotiomycetidae</taxon>
        <taxon>Eurotiales</taxon>
        <taxon>Aspergillaceae</taxon>
        <taxon>Penicillium</taxon>
    </lineage>
</organism>
<keyword evidence="4 11" id="KW-0240">DNA-directed RNA polymerase</keyword>
<comment type="similarity">
    <text evidence="3 11">Belongs to the phage and mitochondrial RNA polymerase family.</text>
</comment>
<evidence type="ECO:0000256" key="3">
    <source>
        <dbReference type="ARBA" id="ARBA00009493"/>
    </source>
</evidence>
<dbReference type="PANTHER" id="PTHR10102">
    <property type="entry name" value="DNA-DIRECTED RNA POLYMERASE, MITOCHONDRIAL"/>
    <property type="match status" value="1"/>
</dbReference>
<dbReference type="GO" id="GO:0034245">
    <property type="term" value="C:mitochondrial DNA-directed RNA polymerase complex"/>
    <property type="evidence" value="ECO:0007669"/>
    <property type="project" value="TreeGrafter"/>
</dbReference>